<name>A0A1G6I7Q1_9BACL</name>
<feature type="compositionally biased region" description="Basic and acidic residues" evidence="1">
    <location>
        <begin position="166"/>
        <end position="176"/>
    </location>
</feature>
<accession>A0A1G6I7Q1</accession>
<keyword evidence="3" id="KW-1185">Reference proteome</keyword>
<dbReference type="AlphaFoldDB" id="A0A1G6I7Q1"/>
<dbReference type="Proteomes" id="UP000199387">
    <property type="component" value="Unassembled WGS sequence"/>
</dbReference>
<feature type="region of interest" description="Disordered" evidence="1">
    <location>
        <begin position="151"/>
        <end position="176"/>
    </location>
</feature>
<dbReference type="RefSeq" id="WP_091565969.1">
    <property type="nucleotide sequence ID" value="NZ_FMZA01000002.1"/>
</dbReference>
<feature type="region of interest" description="Disordered" evidence="1">
    <location>
        <begin position="36"/>
        <end position="90"/>
    </location>
</feature>
<reference evidence="2 3" key="1">
    <citation type="submission" date="2016-10" db="EMBL/GenBank/DDBJ databases">
        <authorList>
            <person name="de Groot N.N."/>
        </authorList>
    </citation>
    <scope>NUCLEOTIDE SEQUENCE [LARGE SCALE GENOMIC DNA]</scope>
    <source>
        <strain evidence="2 3">DSM 45514</strain>
    </source>
</reference>
<proteinExistence type="predicted"/>
<gene>
    <name evidence="2" type="ORF">SAMN04488112_10267</name>
</gene>
<evidence type="ECO:0000313" key="2">
    <source>
        <dbReference type="EMBL" id="SDC01776.1"/>
    </source>
</evidence>
<protein>
    <submittedName>
        <fullName evidence="2">Uncharacterized protein</fullName>
    </submittedName>
</protein>
<organism evidence="2 3">
    <name type="scientific">Melghirimyces thermohalophilus</name>
    <dbReference type="NCBI Taxonomy" id="1236220"/>
    <lineage>
        <taxon>Bacteria</taxon>
        <taxon>Bacillati</taxon>
        <taxon>Bacillota</taxon>
        <taxon>Bacilli</taxon>
        <taxon>Bacillales</taxon>
        <taxon>Thermoactinomycetaceae</taxon>
        <taxon>Melghirimyces</taxon>
    </lineage>
</organism>
<feature type="compositionally biased region" description="Basic and acidic residues" evidence="1">
    <location>
        <begin position="58"/>
        <end position="67"/>
    </location>
</feature>
<dbReference type="EMBL" id="FMZA01000002">
    <property type="protein sequence ID" value="SDC01776.1"/>
    <property type="molecule type" value="Genomic_DNA"/>
</dbReference>
<evidence type="ECO:0000256" key="1">
    <source>
        <dbReference type="SAM" id="MobiDB-lite"/>
    </source>
</evidence>
<evidence type="ECO:0000313" key="3">
    <source>
        <dbReference type="Proteomes" id="UP000199387"/>
    </source>
</evidence>
<sequence>MVKKFLTGLMICGVSFGLPMTVTFAMDAREQKIKQTFRPGPSPDRIYSAYQPRSSGGKKAEQQRDEADGSTPAARSFARGEKGADPSSNKEVILTVQFHKEVKAEQKKSLHRKQDAQIVDHIFPDIVQVRLNSNRIKGYVQSPLIKRVETDGSLLRDSQQQPTGIRKKDLSEDLAR</sequence>